<reference evidence="1 2" key="1">
    <citation type="submission" date="2012-10" db="EMBL/GenBank/DDBJ databases">
        <authorList>
            <person name="Harkins D.M."/>
            <person name="Durkin A.S."/>
            <person name="Brinkac L.M."/>
            <person name="Haft D.H."/>
            <person name="Selengut J.D."/>
            <person name="Sanka R."/>
            <person name="DePew J."/>
            <person name="Purushe J."/>
            <person name="Chanthongthip A."/>
            <person name="Lattana O."/>
            <person name="Phetsouvanh R."/>
            <person name="Newton P.N."/>
            <person name="Vinetz J.M."/>
            <person name="Sutton G.G."/>
            <person name="Nierman W.C."/>
            <person name="Fouts D.E."/>
        </authorList>
    </citation>
    <scope>NUCLEOTIDE SEQUENCE [LARGE SCALE GENOMIC DNA]</scope>
    <source>
        <strain evidence="1 2">UI 12758</strain>
    </source>
</reference>
<comment type="caution">
    <text evidence="1">The sequence shown here is derived from an EMBL/GenBank/DDBJ whole genome shotgun (WGS) entry which is preliminary data.</text>
</comment>
<sequence length="68" mass="7744">MWELLGNTKRIIIRSDFCTKPLFCGHDQNLTPILMGVRLSKNFLKVVVPTILEFVCKIVICSSSHIIL</sequence>
<proteinExistence type="predicted"/>
<name>A0A0E2D0I2_LEPIR</name>
<protein>
    <submittedName>
        <fullName evidence="1">Uncharacterized protein</fullName>
    </submittedName>
</protein>
<gene>
    <name evidence="1" type="ORF">LEP1GSC105_1822</name>
</gene>
<dbReference type="Proteomes" id="UP000001340">
    <property type="component" value="Unassembled WGS sequence"/>
</dbReference>
<accession>A0A0E2D0I2</accession>
<evidence type="ECO:0000313" key="1">
    <source>
        <dbReference type="EMBL" id="EKR53093.1"/>
    </source>
</evidence>
<evidence type="ECO:0000313" key="2">
    <source>
        <dbReference type="Proteomes" id="UP000001340"/>
    </source>
</evidence>
<dbReference type="EMBL" id="AHNR02000068">
    <property type="protein sequence ID" value="EKR53093.1"/>
    <property type="molecule type" value="Genomic_DNA"/>
</dbReference>
<organism evidence="1 2">
    <name type="scientific">Leptospira interrogans str. UI 12758</name>
    <dbReference type="NCBI Taxonomy" id="1049938"/>
    <lineage>
        <taxon>Bacteria</taxon>
        <taxon>Pseudomonadati</taxon>
        <taxon>Spirochaetota</taxon>
        <taxon>Spirochaetia</taxon>
        <taxon>Leptospirales</taxon>
        <taxon>Leptospiraceae</taxon>
        <taxon>Leptospira</taxon>
    </lineage>
</organism>
<dbReference type="AlphaFoldDB" id="A0A0E2D0I2"/>